<evidence type="ECO:0000313" key="3">
    <source>
        <dbReference type="Proteomes" id="UP000184932"/>
    </source>
</evidence>
<dbReference type="OrthoDB" id="237412at2"/>
<accession>A0A1N6IFH5</accession>
<dbReference type="GO" id="GO:0015562">
    <property type="term" value="F:efflux transmembrane transporter activity"/>
    <property type="evidence" value="ECO:0007669"/>
    <property type="project" value="InterPro"/>
</dbReference>
<feature type="chain" id="PRO_5012568482" evidence="1">
    <location>
        <begin position="23"/>
        <end position="471"/>
    </location>
</feature>
<name>A0A1N6IFH5_9RHOB</name>
<evidence type="ECO:0000256" key="1">
    <source>
        <dbReference type="SAM" id="SignalP"/>
    </source>
</evidence>
<organism evidence="2 3">
    <name type="scientific">Vannielia litorea</name>
    <dbReference type="NCBI Taxonomy" id="1217970"/>
    <lineage>
        <taxon>Bacteria</taxon>
        <taxon>Pseudomonadati</taxon>
        <taxon>Pseudomonadota</taxon>
        <taxon>Alphaproteobacteria</taxon>
        <taxon>Rhodobacterales</taxon>
        <taxon>Paracoccaceae</taxon>
        <taxon>Vannielia</taxon>
    </lineage>
</organism>
<dbReference type="AlphaFoldDB" id="A0A1N6IFH5"/>
<gene>
    <name evidence="2" type="ORF">SAMN05444002_3815</name>
</gene>
<dbReference type="Gene3D" id="1.20.1600.10">
    <property type="entry name" value="Outer membrane efflux proteins (OEP)"/>
    <property type="match status" value="1"/>
</dbReference>
<dbReference type="Proteomes" id="UP000184932">
    <property type="component" value="Unassembled WGS sequence"/>
</dbReference>
<dbReference type="PROSITE" id="PS51257">
    <property type="entry name" value="PROKAR_LIPOPROTEIN"/>
    <property type="match status" value="1"/>
</dbReference>
<protein>
    <submittedName>
        <fullName evidence="2">Outer membrane protein TolC</fullName>
    </submittedName>
</protein>
<dbReference type="PANTHER" id="PTHR30203">
    <property type="entry name" value="OUTER MEMBRANE CATION EFFLUX PROTEIN"/>
    <property type="match status" value="1"/>
</dbReference>
<reference evidence="3" key="1">
    <citation type="submission" date="2016-11" db="EMBL/GenBank/DDBJ databases">
        <authorList>
            <person name="Varghese N."/>
            <person name="Submissions S."/>
        </authorList>
    </citation>
    <scope>NUCLEOTIDE SEQUENCE [LARGE SCALE GENOMIC DNA]</scope>
    <source>
        <strain evidence="3">DSM 29440</strain>
    </source>
</reference>
<dbReference type="SUPFAM" id="SSF56954">
    <property type="entry name" value="Outer membrane efflux proteins (OEP)"/>
    <property type="match status" value="1"/>
</dbReference>
<proteinExistence type="predicted"/>
<feature type="signal peptide" evidence="1">
    <location>
        <begin position="1"/>
        <end position="22"/>
    </location>
</feature>
<sequence length="471" mass="48959">MKVRVIAPVAVLGLLAACADTATIGRVSAPRAGFAAVQAQAGKANIGTPAWQLSAAEIAAAEAQSKGLLSGKTISAETAVKVALLNNRGLQASYAELGLAAADVWETALGPVPSVGVSVSGLAGDVTRTLEAALLTAVLDAVTAKPRTKVAGLHFRQAQLAAAGETIALAVETRRAWIEAVAAFEAASLTARTQNAANAASELASELGRTGALGAADQAREHAFTAEIAAELADARLEAQLAKERLARLMGVSLGQVTFYVPDALPGLPGSPRSRNDIERLALQNRLDLASGRLELEAIAADYRLKGQTKAVSDVAIMAGAEVERGGGETEVSPVLEVEFEIPLYDTSKLTSRRGALTYLKAANSLAQTATDARADARMAHMAVTGKHAVARHWRDAVLPLRRTIDTEALKAYNGMISSTFELLEDARDGLEAQLGAAEAKRDYWLAETEVTAAIWGSAPGAGGDEEGEEE</sequence>
<keyword evidence="1" id="KW-0732">Signal</keyword>
<dbReference type="EMBL" id="FSRL01000002">
    <property type="protein sequence ID" value="SIO30784.1"/>
    <property type="molecule type" value="Genomic_DNA"/>
</dbReference>
<keyword evidence="3" id="KW-1185">Reference proteome</keyword>
<dbReference type="RefSeq" id="WP_074257968.1">
    <property type="nucleotide sequence ID" value="NZ_FSRL01000002.1"/>
</dbReference>
<dbReference type="PANTHER" id="PTHR30203:SF24">
    <property type="entry name" value="BLR4935 PROTEIN"/>
    <property type="match status" value="1"/>
</dbReference>
<evidence type="ECO:0000313" key="2">
    <source>
        <dbReference type="EMBL" id="SIO30784.1"/>
    </source>
</evidence>
<dbReference type="STRING" id="1217970.SAMN05444002_3815"/>
<dbReference type="InterPro" id="IPR010131">
    <property type="entry name" value="MdtP/NodT-like"/>
</dbReference>